<dbReference type="RefSeq" id="WP_153380537.1">
    <property type="nucleotide sequence ID" value="NZ_WIVW01000024.1"/>
</dbReference>
<proteinExistence type="predicted"/>
<dbReference type="Proteomes" id="UP000437970">
    <property type="component" value="Unassembled WGS sequence"/>
</dbReference>
<dbReference type="AlphaFoldDB" id="A0A7X1Y0I3"/>
<gene>
    <name evidence="1" type="ORF">GHO29_16510</name>
</gene>
<protein>
    <submittedName>
        <fullName evidence="1">Uncharacterized protein</fullName>
    </submittedName>
</protein>
<evidence type="ECO:0000313" key="1">
    <source>
        <dbReference type="EMBL" id="MQU28081.1"/>
    </source>
</evidence>
<accession>A0A7X1Y0I3</accession>
<dbReference type="EMBL" id="WIVW01000024">
    <property type="protein sequence ID" value="MQU28081.1"/>
    <property type="molecule type" value="Genomic_DNA"/>
</dbReference>
<comment type="caution">
    <text evidence="1">The sequence shown here is derived from an EMBL/GenBank/DDBJ whole genome shotgun (WGS) entry which is preliminary data.</text>
</comment>
<reference evidence="1 2" key="1">
    <citation type="submission" date="2019-10" db="EMBL/GenBank/DDBJ databases">
        <title>Evaluation of single-gene subtyping targets for Pseudomonas.</title>
        <authorList>
            <person name="Reichler S.J."/>
            <person name="Orsi R.H."/>
            <person name="Wiedmann M."/>
            <person name="Martin N.H."/>
            <person name="Murphy S.I."/>
        </authorList>
    </citation>
    <scope>NUCLEOTIDE SEQUENCE [LARGE SCALE GENOMIC DNA]</scope>
    <source>
        <strain evidence="1 2">FSL R10-1984</strain>
    </source>
</reference>
<organism evidence="1 2">
    <name type="scientific">Pseudomonas helleri</name>
    <dbReference type="NCBI Taxonomy" id="1608996"/>
    <lineage>
        <taxon>Bacteria</taxon>
        <taxon>Pseudomonadati</taxon>
        <taxon>Pseudomonadota</taxon>
        <taxon>Gammaproteobacteria</taxon>
        <taxon>Pseudomonadales</taxon>
        <taxon>Pseudomonadaceae</taxon>
        <taxon>Pseudomonas</taxon>
    </lineage>
</organism>
<evidence type="ECO:0000313" key="2">
    <source>
        <dbReference type="Proteomes" id="UP000437970"/>
    </source>
</evidence>
<name>A0A7X1Y0I3_9PSED</name>
<sequence>MSIIASSVFGDPLMPSGPEDEISTKKINSLIGRTFSYRGGNAFGSGLVSVGFAPYSRSVVVVYFVNTVVDYGKSTILPTLAAETPNYGAIKEGRGFEVAYVNCKLQTYSALSYPLASSLSNVESSWFVKGSANRWDFDASLQKSPRWALDLPDSSRDDLANFFSDLCEATN</sequence>